<dbReference type="InParanoid" id="A0A1X7SSX1"/>
<reference evidence="1" key="1">
    <citation type="submission" date="2017-05" db="UniProtKB">
        <authorList>
            <consortium name="EnsemblMetazoa"/>
        </authorList>
    </citation>
    <scope>IDENTIFICATION</scope>
</reference>
<evidence type="ECO:0000313" key="1">
    <source>
        <dbReference type="EnsemblMetazoa" id="Aqu2.1.05105_001"/>
    </source>
</evidence>
<sequence>MHYLLLTTCFFFSHFHCINIYQLTDHTEFLSVRVAFKMVS</sequence>
<protein>
    <submittedName>
        <fullName evidence="1">Uncharacterized protein</fullName>
    </submittedName>
</protein>
<dbReference type="AlphaFoldDB" id="A0A1X7SSX1"/>
<name>A0A1X7SSX1_AMPQE</name>
<proteinExistence type="predicted"/>
<accession>A0A1X7SSX1</accession>
<dbReference type="EnsemblMetazoa" id="Aqu2.1.05105_001">
    <property type="protein sequence ID" value="Aqu2.1.05105_001"/>
    <property type="gene ID" value="Aqu2.1.05105"/>
</dbReference>
<organism evidence="1">
    <name type="scientific">Amphimedon queenslandica</name>
    <name type="common">Sponge</name>
    <dbReference type="NCBI Taxonomy" id="400682"/>
    <lineage>
        <taxon>Eukaryota</taxon>
        <taxon>Metazoa</taxon>
        <taxon>Porifera</taxon>
        <taxon>Demospongiae</taxon>
        <taxon>Heteroscleromorpha</taxon>
        <taxon>Haplosclerida</taxon>
        <taxon>Niphatidae</taxon>
        <taxon>Amphimedon</taxon>
    </lineage>
</organism>